<evidence type="ECO:0000313" key="7">
    <source>
        <dbReference type="EnsemblMetazoa" id="XP_050500896.1"/>
    </source>
</evidence>
<dbReference type="RefSeq" id="XP_050500896.1">
    <property type="nucleotide sequence ID" value="XM_050644939.1"/>
</dbReference>
<keyword evidence="3" id="KW-0722">Serine protease inhibitor</keyword>
<keyword evidence="5" id="KW-0732">Signal</keyword>
<dbReference type="EnsemblMetazoa" id="XM_050644939.1">
    <property type="protein sequence ID" value="XP_050500896.1"/>
    <property type="gene ID" value="LOC114329168"/>
</dbReference>
<reference evidence="7" key="1">
    <citation type="submission" date="2025-05" db="UniProtKB">
        <authorList>
            <consortium name="EnsemblMetazoa"/>
        </authorList>
    </citation>
    <scope>IDENTIFICATION</scope>
</reference>
<dbReference type="Gene3D" id="3.30.497.10">
    <property type="entry name" value="Antithrombin, subunit I, domain 2"/>
    <property type="match status" value="2"/>
</dbReference>
<feature type="signal peptide" evidence="5">
    <location>
        <begin position="1"/>
        <end position="18"/>
    </location>
</feature>
<dbReference type="Pfam" id="PF00079">
    <property type="entry name" value="Serpin"/>
    <property type="match status" value="2"/>
</dbReference>
<evidence type="ECO:0000256" key="3">
    <source>
        <dbReference type="ARBA" id="ARBA00022900"/>
    </source>
</evidence>
<proteinExistence type="inferred from homology"/>
<accession>A0ABM5JSI1</accession>
<feature type="chain" id="PRO_5045548527" description="Serpin domain-containing protein" evidence="5">
    <location>
        <begin position="19"/>
        <end position="741"/>
    </location>
</feature>
<comment type="similarity">
    <text evidence="1 4">Belongs to the serpin family.</text>
</comment>
<sequence length="741" mass="83436">MMHVIAILIIVSFFGCNADNFDSVIRGNDQFTANTYKELIKIPENTNFIVSGLSAEIILSLVANGARGETQTQLLDGLRLPRDIEDINKVYTEITSRLNVDTKEFKLLSANKVYLAKNFAIKKSFNDIAVRDYASEVQNLDFAESEEAANEINGWVEQKTNNKIKNLVDPKDLNAFVRLVLVNALYFSGQWKNTFKKENTADRIFYSSPTESKKIPTMQTLLGAKYYYNDILGAKFLELDFKRSNASMTFVLPDKINGLEAVEHKLEEYLAPQPMEYVDVLISLPKFKIETEVKFVPILQSFGIKKIFDGEADLTGISKEKLIVSKVLQKAFIDVNENGVEAAAATVGAYWSRPMVPPPSYEFNADHPFIFIIKENNGLILFAGRFTGKLVRLARKDSIIFSGLSAEVILSLLANGARGETKKQLLKGLSLPNKIKYINKAFTKITSDIHVLNEDAYDLTLANKIYVAPKFPIKKEFNDIAVNYYGAEVENLDFSNKAEAANVMNSWVEEKTNNRINNLINPLNLDSSTALVLINALHFSGQWQNPFPVYNTADKTFYYSLDKSKKIPTMYTESFANYAYNKQLNAKFLELEFKDSNISMTFVLPDQIDGLKAVERNLKLYLAPQNMETVKVAITLPKFQIETEINFKPILQSLGVRQLFKTGDELSNIADGPLKVDFVLQKAFIDVNENGVEAAGATAVAVQMLSLYPPATEYYFNADHPFIFIIKENNGLILFAGRFNQ</sequence>
<protein>
    <recommendedName>
        <fullName evidence="6">Serpin domain-containing protein</fullName>
    </recommendedName>
</protein>
<name>A0ABM5JSI1_DIAVI</name>
<dbReference type="InterPro" id="IPR042178">
    <property type="entry name" value="Serpin_sf_1"/>
</dbReference>
<keyword evidence="2" id="KW-0646">Protease inhibitor</keyword>
<evidence type="ECO:0000256" key="1">
    <source>
        <dbReference type="ARBA" id="ARBA00009500"/>
    </source>
</evidence>
<feature type="domain" description="Serpin" evidence="6">
    <location>
        <begin position="390"/>
        <end position="740"/>
    </location>
</feature>
<dbReference type="PANTHER" id="PTHR11461:SF211">
    <property type="entry name" value="GH10112P-RELATED"/>
    <property type="match status" value="1"/>
</dbReference>
<feature type="domain" description="Serpin" evidence="6">
    <location>
        <begin position="33"/>
        <end position="389"/>
    </location>
</feature>
<evidence type="ECO:0000259" key="6">
    <source>
        <dbReference type="SMART" id="SM00093"/>
    </source>
</evidence>
<evidence type="ECO:0000256" key="5">
    <source>
        <dbReference type="SAM" id="SignalP"/>
    </source>
</evidence>
<evidence type="ECO:0000313" key="8">
    <source>
        <dbReference type="Proteomes" id="UP001652700"/>
    </source>
</evidence>
<dbReference type="InterPro" id="IPR000215">
    <property type="entry name" value="Serpin_fam"/>
</dbReference>
<dbReference type="InterPro" id="IPR023796">
    <property type="entry name" value="Serpin_dom"/>
</dbReference>
<dbReference type="Proteomes" id="UP001652700">
    <property type="component" value="Unplaced"/>
</dbReference>
<dbReference type="SUPFAM" id="SSF56574">
    <property type="entry name" value="Serpins"/>
    <property type="match status" value="2"/>
</dbReference>
<dbReference type="SMART" id="SM00093">
    <property type="entry name" value="SERPIN"/>
    <property type="match status" value="2"/>
</dbReference>
<dbReference type="InterPro" id="IPR042185">
    <property type="entry name" value="Serpin_sf_2"/>
</dbReference>
<keyword evidence="8" id="KW-1185">Reference proteome</keyword>
<dbReference type="InterPro" id="IPR036186">
    <property type="entry name" value="Serpin_sf"/>
</dbReference>
<evidence type="ECO:0000256" key="2">
    <source>
        <dbReference type="ARBA" id="ARBA00022690"/>
    </source>
</evidence>
<dbReference type="PANTHER" id="PTHR11461">
    <property type="entry name" value="SERINE PROTEASE INHIBITOR, SERPIN"/>
    <property type="match status" value="1"/>
</dbReference>
<dbReference type="InterPro" id="IPR023795">
    <property type="entry name" value="Serpin_CS"/>
</dbReference>
<dbReference type="PROSITE" id="PS00284">
    <property type="entry name" value="SERPIN"/>
    <property type="match status" value="2"/>
</dbReference>
<organism evidence="7 8">
    <name type="scientific">Diabrotica virgifera virgifera</name>
    <name type="common">western corn rootworm</name>
    <dbReference type="NCBI Taxonomy" id="50390"/>
    <lineage>
        <taxon>Eukaryota</taxon>
        <taxon>Metazoa</taxon>
        <taxon>Ecdysozoa</taxon>
        <taxon>Arthropoda</taxon>
        <taxon>Hexapoda</taxon>
        <taxon>Insecta</taxon>
        <taxon>Pterygota</taxon>
        <taxon>Neoptera</taxon>
        <taxon>Endopterygota</taxon>
        <taxon>Coleoptera</taxon>
        <taxon>Polyphaga</taxon>
        <taxon>Cucujiformia</taxon>
        <taxon>Chrysomeloidea</taxon>
        <taxon>Chrysomelidae</taxon>
        <taxon>Galerucinae</taxon>
        <taxon>Diabroticina</taxon>
        <taxon>Diabroticites</taxon>
        <taxon>Diabrotica</taxon>
    </lineage>
</organism>
<dbReference type="GeneID" id="114329168"/>
<evidence type="ECO:0000256" key="4">
    <source>
        <dbReference type="RuleBase" id="RU000411"/>
    </source>
</evidence>
<dbReference type="Gene3D" id="2.30.39.10">
    <property type="entry name" value="Alpha-1-antitrypsin, domain 1"/>
    <property type="match status" value="2"/>
</dbReference>